<dbReference type="InterPro" id="IPR002656">
    <property type="entry name" value="Acyl_transf_3_dom"/>
</dbReference>
<keyword evidence="2" id="KW-1133">Transmembrane helix</keyword>
<dbReference type="InterPro" id="IPR050879">
    <property type="entry name" value="Acyltransferase_3"/>
</dbReference>
<dbReference type="RefSeq" id="XP_016234815.1">
    <property type="nucleotide sequence ID" value="XM_016381713.1"/>
</dbReference>
<feature type="transmembrane region" description="Helical" evidence="2">
    <location>
        <begin position="95"/>
        <end position="114"/>
    </location>
</feature>
<keyword evidence="2" id="KW-0472">Membrane</keyword>
<dbReference type="STRING" id="91928.A0A0D2BTN9"/>
<dbReference type="Pfam" id="PF01757">
    <property type="entry name" value="Acyl_transf_3"/>
    <property type="match status" value="1"/>
</dbReference>
<organism evidence="4 5">
    <name type="scientific">Exophiala spinifera</name>
    <dbReference type="NCBI Taxonomy" id="91928"/>
    <lineage>
        <taxon>Eukaryota</taxon>
        <taxon>Fungi</taxon>
        <taxon>Dikarya</taxon>
        <taxon>Ascomycota</taxon>
        <taxon>Pezizomycotina</taxon>
        <taxon>Eurotiomycetes</taxon>
        <taxon>Chaetothyriomycetidae</taxon>
        <taxon>Chaetothyriales</taxon>
        <taxon>Herpotrichiellaceae</taxon>
        <taxon>Exophiala</taxon>
    </lineage>
</organism>
<feature type="domain" description="Acyltransferase 3" evidence="3">
    <location>
        <begin position="96"/>
        <end position="499"/>
    </location>
</feature>
<dbReference type="PANTHER" id="PTHR23028">
    <property type="entry name" value="ACETYLTRANSFERASE"/>
    <property type="match status" value="1"/>
</dbReference>
<reference evidence="4 5" key="1">
    <citation type="submission" date="2015-01" db="EMBL/GenBank/DDBJ databases">
        <title>The Genome Sequence of Exophiala spinifera CBS89968.</title>
        <authorList>
            <consortium name="The Broad Institute Genomics Platform"/>
            <person name="Cuomo C."/>
            <person name="de Hoog S."/>
            <person name="Gorbushina A."/>
            <person name="Stielow B."/>
            <person name="Teixiera M."/>
            <person name="Abouelleil A."/>
            <person name="Chapman S.B."/>
            <person name="Priest M."/>
            <person name="Young S.K."/>
            <person name="Wortman J."/>
            <person name="Nusbaum C."/>
            <person name="Birren B."/>
        </authorList>
    </citation>
    <scope>NUCLEOTIDE SEQUENCE [LARGE SCALE GENOMIC DNA]</scope>
    <source>
        <strain evidence="4 5">CBS 89968</strain>
    </source>
</reference>
<feature type="transmembrane region" description="Helical" evidence="2">
    <location>
        <begin position="484"/>
        <end position="503"/>
    </location>
</feature>
<dbReference type="PANTHER" id="PTHR23028:SF134">
    <property type="entry name" value="PUTATIVE (AFU_ORTHOLOGUE AFUA_4G08520)-RELATED"/>
    <property type="match status" value="1"/>
</dbReference>
<dbReference type="EMBL" id="KN847496">
    <property type="protein sequence ID" value="KIW14599.1"/>
    <property type="molecule type" value="Genomic_DNA"/>
</dbReference>
<evidence type="ECO:0000256" key="2">
    <source>
        <dbReference type="SAM" id="Phobius"/>
    </source>
</evidence>
<feature type="transmembrane region" description="Helical" evidence="2">
    <location>
        <begin position="134"/>
        <end position="154"/>
    </location>
</feature>
<dbReference type="GeneID" id="27334466"/>
<evidence type="ECO:0000259" key="3">
    <source>
        <dbReference type="Pfam" id="PF01757"/>
    </source>
</evidence>
<dbReference type="HOGENOM" id="CLU_005679_13_6_1"/>
<feature type="transmembrane region" description="Helical" evidence="2">
    <location>
        <begin position="445"/>
        <end position="464"/>
    </location>
</feature>
<evidence type="ECO:0000313" key="5">
    <source>
        <dbReference type="Proteomes" id="UP000053328"/>
    </source>
</evidence>
<gene>
    <name evidence="4" type="ORF">PV08_07383</name>
</gene>
<feature type="compositionally biased region" description="Polar residues" evidence="1">
    <location>
        <begin position="39"/>
        <end position="53"/>
    </location>
</feature>
<protein>
    <recommendedName>
        <fullName evidence="3">Acyltransferase 3 domain-containing protein</fullName>
    </recommendedName>
</protein>
<feature type="region of interest" description="Disordered" evidence="1">
    <location>
        <begin position="1"/>
        <end position="53"/>
    </location>
</feature>
<dbReference type="GO" id="GO:0016747">
    <property type="term" value="F:acyltransferase activity, transferring groups other than amino-acyl groups"/>
    <property type="evidence" value="ECO:0007669"/>
    <property type="project" value="InterPro"/>
</dbReference>
<feature type="transmembrane region" description="Helical" evidence="2">
    <location>
        <begin position="180"/>
        <end position="201"/>
    </location>
</feature>
<feature type="compositionally biased region" description="Polar residues" evidence="1">
    <location>
        <begin position="19"/>
        <end position="29"/>
    </location>
</feature>
<dbReference type="Proteomes" id="UP000053328">
    <property type="component" value="Unassembled WGS sequence"/>
</dbReference>
<dbReference type="AlphaFoldDB" id="A0A0D2BTN9"/>
<dbReference type="VEuPathDB" id="FungiDB:PV08_07383"/>
<keyword evidence="2" id="KW-0812">Transmembrane</keyword>
<feature type="transmembrane region" description="Helical" evidence="2">
    <location>
        <begin position="280"/>
        <end position="307"/>
    </location>
</feature>
<evidence type="ECO:0000256" key="1">
    <source>
        <dbReference type="SAM" id="MobiDB-lite"/>
    </source>
</evidence>
<proteinExistence type="predicted"/>
<dbReference type="OrthoDB" id="5819582at2759"/>
<accession>A0A0D2BTN9</accession>
<name>A0A0D2BTN9_9EURO</name>
<evidence type="ECO:0000313" key="4">
    <source>
        <dbReference type="EMBL" id="KIW14599.1"/>
    </source>
</evidence>
<sequence>MSRIVSEMEEQGIPLLNGSDHNGTSSKTSFEAEQRGIPDTTNGGYEHATPQSISLPSQSKKTWLSSWSIDPWAVVPRYVQPGGRKKYEQRRSPTSYLDALRGYAAVFVYIYHFWDLPEPSFFHWPLIRVPWVGGAGMVAVFFVISGYVLSYRLVKLIRMQESARLLDSLASSIFRRYLRLYLSTAFATHLSAWCIYFGWLLGPFTDLRLSSLPAQLWAWFQDTIATSNPFANIEGWIHDGVFFPHYLGQMWTIPVEYRGSIIIFVFCAAACKMTTRCRMVFAWIIIALSYYWRVAYVVEFVFGTFLAELSLVLHPERHGLQNPSLAPAFASANTNATTATNDTINEKHNQRNGSGEIPPPSPRALTRVTSYLLLAIGLFLLGQPDPPALGSTGPWPWQYLYRVIPSWYGDAAYTFWPSIAACCSVLAIDLNPTLQRPFEWSFSQYIGDLSFGMYAMHVILLYSVYQQTILVWQVTYLGDSTLAFLPGALAITLLLIWVADYFARVDKIIVHFGRWLQAKSFVKWE</sequence>
<feature type="transmembrane region" description="Helical" evidence="2">
    <location>
        <begin position="257"/>
        <end position="273"/>
    </location>
</feature>
<keyword evidence="5" id="KW-1185">Reference proteome</keyword>